<comment type="caution">
    <text evidence="1">The sequence shown here is derived from an EMBL/GenBank/DDBJ whole genome shotgun (WGS) entry which is preliminary data.</text>
</comment>
<reference evidence="1" key="2">
    <citation type="journal article" date="2023" name="Plants (Basel)">
        <title>Annotation of the Turnera subulata (Passifloraceae) Draft Genome Reveals the S-Locus Evolved after the Divergence of Turneroideae from Passifloroideae in a Stepwise Manner.</title>
        <authorList>
            <person name="Henning P.M."/>
            <person name="Roalson E.H."/>
            <person name="Mir W."/>
            <person name="McCubbin A.G."/>
            <person name="Shore J.S."/>
        </authorList>
    </citation>
    <scope>NUCLEOTIDE SEQUENCE</scope>
    <source>
        <strain evidence="1">F60SS</strain>
    </source>
</reference>
<proteinExistence type="predicted"/>
<gene>
    <name evidence="1" type="ORF">Tsubulata_029810</name>
</gene>
<dbReference type="Proteomes" id="UP001141552">
    <property type="component" value="Unassembled WGS sequence"/>
</dbReference>
<evidence type="ECO:0000313" key="2">
    <source>
        <dbReference type="Proteomes" id="UP001141552"/>
    </source>
</evidence>
<dbReference type="EMBL" id="JAKUCV010005393">
    <property type="protein sequence ID" value="KAJ4831354.1"/>
    <property type="molecule type" value="Genomic_DNA"/>
</dbReference>
<name>A0A9Q0FIG4_9ROSI</name>
<accession>A0A9Q0FIG4</accession>
<keyword evidence="2" id="KW-1185">Reference proteome</keyword>
<sequence length="99" mass="11777">FHTNPKTPNLNLNPRFRFWEKFFNSAAISRYFLPLPLITTSSSLNSSYFGGCRLIEGRGLMGCLTHHHWGNCYIRSFCYDLTLIWSWFWLFEQVRKNCC</sequence>
<protein>
    <submittedName>
        <fullName evidence="1">Uncharacterized protein</fullName>
    </submittedName>
</protein>
<evidence type="ECO:0000313" key="1">
    <source>
        <dbReference type="EMBL" id="KAJ4831354.1"/>
    </source>
</evidence>
<organism evidence="1 2">
    <name type="scientific">Turnera subulata</name>
    <dbReference type="NCBI Taxonomy" id="218843"/>
    <lineage>
        <taxon>Eukaryota</taxon>
        <taxon>Viridiplantae</taxon>
        <taxon>Streptophyta</taxon>
        <taxon>Embryophyta</taxon>
        <taxon>Tracheophyta</taxon>
        <taxon>Spermatophyta</taxon>
        <taxon>Magnoliopsida</taxon>
        <taxon>eudicotyledons</taxon>
        <taxon>Gunneridae</taxon>
        <taxon>Pentapetalae</taxon>
        <taxon>rosids</taxon>
        <taxon>fabids</taxon>
        <taxon>Malpighiales</taxon>
        <taxon>Passifloraceae</taxon>
        <taxon>Turnera</taxon>
    </lineage>
</organism>
<reference evidence="1" key="1">
    <citation type="submission" date="2022-02" db="EMBL/GenBank/DDBJ databases">
        <authorList>
            <person name="Henning P.M."/>
            <person name="McCubbin A.G."/>
            <person name="Shore J.S."/>
        </authorList>
    </citation>
    <scope>NUCLEOTIDE SEQUENCE</scope>
    <source>
        <strain evidence="1">F60SS</strain>
        <tissue evidence="1">Leaves</tissue>
    </source>
</reference>
<feature type="non-terminal residue" evidence="1">
    <location>
        <position position="1"/>
    </location>
</feature>
<dbReference type="AlphaFoldDB" id="A0A9Q0FIG4"/>